<comment type="caution">
    <text evidence="1">The sequence shown here is derived from an EMBL/GenBank/DDBJ whole genome shotgun (WGS) entry which is preliminary data.</text>
</comment>
<dbReference type="AlphaFoldDB" id="A0ABC9U060"/>
<reference evidence="1 2" key="1">
    <citation type="submission" date="2013-07" db="EMBL/GenBank/DDBJ databases">
        <authorList>
            <person name="Weinstock G."/>
            <person name="Sodergren E."/>
            <person name="Wylie T."/>
            <person name="Fulton L."/>
            <person name="Fulton R."/>
            <person name="Fronick C."/>
            <person name="O'Laughlin M."/>
            <person name="Godfrey J."/>
            <person name="Miner T."/>
            <person name="Herter B."/>
            <person name="Appelbaum E."/>
            <person name="Cordes M."/>
            <person name="Lek S."/>
            <person name="Wollam A."/>
            <person name="Pepin K.H."/>
            <person name="Palsikar V.B."/>
            <person name="Mitreva M."/>
            <person name="Wilson R.K."/>
        </authorList>
    </citation>
    <scope>NUCLEOTIDE SEQUENCE [LARGE SCALE GENOMIC DNA]</scope>
    <source>
        <strain evidence="1 2">ATCC 14940</strain>
    </source>
</reference>
<name>A0ABC9U060_CLOSY</name>
<organism evidence="1 2">
    <name type="scientific">[Clostridium] symbiosum ATCC 14940</name>
    <dbReference type="NCBI Taxonomy" id="411472"/>
    <lineage>
        <taxon>Bacteria</taxon>
        <taxon>Bacillati</taxon>
        <taxon>Bacillota</taxon>
        <taxon>Clostridia</taxon>
        <taxon>Lachnospirales</taxon>
        <taxon>Lachnospiraceae</taxon>
        <taxon>Otoolea</taxon>
    </lineage>
</organism>
<accession>A0ABC9U060</accession>
<gene>
    <name evidence="1" type="ORF">CLOSYM_01420</name>
</gene>
<sequence>MADRMQFNILINYQRFFLKNNIPFSSELFPQLESIETVFSDLNYVLQVLRNLLFRFIL</sequence>
<dbReference type="Proteomes" id="UP000016491">
    <property type="component" value="Unassembled WGS sequence"/>
</dbReference>
<proteinExistence type="predicted"/>
<evidence type="ECO:0000313" key="2">
    <source>
        <dbReference type="Proteomes" id="UP000016491"/>
    </source>
</evidence>
<protein>
    <submittedName>
        <fullName evidence="1">Uncharacterized protein</fullName>
    </submittedName>
</protein>
<evidence type="ECO:0000313" key="1">
    <source>
        <dbReference type="EMBL" id="ERI78579.1"/>
    </source>
</evidence>
<dbReference type="EMBL" id="AWSU01000116">
    <property type="protein sequence ID" value="ERI78579.1"/>
    <property type="molecule type" value="Genomic_DNA"/>
</dbReference>